<dbReference type="Gene3D" id="3.40.140.10">
    <property type="entry name" value="Cytidine Deaminase, domain 2"/>
    <property type="match status" value="1"/>
</dbReference>
<evidence type="ECO:0000256" key="9">
    <source>
        <dbReference type="ARBA" id="ARBA00022833"/>
    </source>
</evidence>
<dbReference type="EC" id="3.5.4.33" evidence="4"/>
<dbReference type="SUPFAM" id="SSF53927">
    <property type="entry name" value="Cytidine deaminase-like"/>
    <property type="match status" value="1"/>
</dbReference>
<dbReference type="PROSITE" id="PS00903">
    <property type="entry name" value="CYT_DCMP_DEAMINASES_1"/>
    <property type="match status" value="1"/>
</dbReference>
<evidence type="ECO:0000256" key="10">
    <source>
        <dbReference type="ARBA" id="ARBA00048045"/>
    </source>
</evidence>
<feature type="non-terminal residue" evidence="12">
    <location>
        <position position="1"/>
    </location>
</feature>
<protein>
    <recommendedName>
        <fullName evidence="5">tRNA-specific adenosine deaminase 2</fullName>
        <ecNumber evidence="4">3.5.4.33</ecNumber>
    </recommendedName>
</protein>
<keyword evidence="9" id="KW-0862">Zinc</keyword>
<name>X0TBV2_9ZZZZ</name>
<feature type="domain" description="CMP/dCMP-type deaminase" evidence="11">
    <location>
        <begin position="1"/>
        <end position="122"/>
    </location>
</feature>
<organism evidence="12">
    <name type="scientific">marine sediment metagenome</name>
    <dbReference type="NCBI Taxonomy" id="412755"/>
    <lineage>
        <taxon>unclassified sequences</taxon>
        <taxon>metagenomes</taxon>
        <taxon>ecological metagenomes</taxon>
    </lineage>
</organism>
<keyword evidence="8" id="KW-0378">Hydrolase</keyword>
<reference evidence="12" key="1">
    <citation type="journal article" date="2014" name="Front. Microbiol.">
        <title>High frequency of phylogenetically diverse reductive dehalogenase-homologous genes in deep subseafloor sedimentary metagenomes.</title>
        <authorList>
            <person name="Kawai M."/>
            <person name="Futagami T."/>
            <person name="Toyoda A."/>
            <person name="Takaki Y."/>
            <person name="Nishi S."/>
            <person name="Hori S."/>
            <person name="Arai W."/>
            <person name="Tsubouchi T."/>
            <person name="Morono Y."/>
            <person name="Uchiyama I."/>
            <person name="Ito T."/>
            <person name="Fujiyama A."/>
            <person name="Inagaki F."/>
            <person name="Takami H."/>
        </authorList>
    </citation>
    <scope>NUCLEOTIDE SEQUENCE</scope>
    <source>
        <strain evidence="12">Expedition CK06-06</strain>
    </source>
</reference>
<dbReference type="AlphaFoldDB" id="X0TBV2"/>
<accession>X0TBV2</accession>
<comment type="similarity">
    <text evidence="2">Belongs to the cytidine and deoxycytidylate deaminase family. ADAT2 subfamily.</text>
</comment>
<evidence type="ECO:0000256" key="1">
    <source>
        <dbReference type="ARBA" id="ARBA00001947"/>
    </source>
</evidence>
<dbReference type="EMBL" id="BARS01001129">
    <property type="protein sequence ID" value="GAF85667.1"/>
    <property type="molecule type" value="Genomic_DNA"/>
</dbReference>
<dbReference type="GO" id="GO:0008270">
    <property type="term" value="F:zinc ion binding"/>
    <property type="evidence" value="ECO:0007669"/>
    <property type="project" value="InterPro"/>
</dbReference>
<dbReference type="PROSITE" id="PS51747">
    <property type="entry name" value="CYT_DCMP_DEAMINASES_2"/>
    <property type="match status" value="1"/>
</dbReference>
<dbReference type="InterPro" id="IPR028883">
    <property type="entry name" value="tRNA_aden_deaminase"/>
</dbReference>
<dbReference type="InterPro" id="IPR002125">
    <property type="entry name" value="CMP_dCMP_dom"/>
</dbReference>
<dbReference type="PANTHER" id="PTHR11079:SF202">
    <property type="entry name" value="TRNA-SPECIFIC ADENOSINE DEAMINASE"/>
    <property type="match status" value="1"/>
</dbReference>
<dbReference type="HAMAP" id="MF_00972">
    <property type="entry name" value="tRNA_aden_deaminase"/>
    <property type="match status" value="1"/>
</dbReference>
<comment type="catalytic activity">
    <reaction evidence="10">
        <text>adenosine(34) in tRNA + H2O + H(+) = inosine(34) in tRNA + NH4(+)</text>
        <dbReference type="Rhea" id="RHEA:43168"/>
        <dbReference type="Rhea" id="RHEA-COMP:10373"/>
        <dbReference type="Rhea" id="RHEA-COMP:10374"/>
        <dbReference type="ChEBI" id="CHEBI:15377"/>
        <dbReference type="ChEBI" id="CHEBI:15378"/>
        <dbReference type="ChEBI" id="CHEBI:28938"/>
        <dbReference type="ChEBI" id="CHEBI:74411"/>
        <dbReference type="ChEBI" id="CHEBI:82852"/>
        <dbReference type="EC" id="3.5.4.33"/>
    </reaction>
</comment>
<dbReference type="GO" id="GO:0052717">
    <property type="term" value="F:tRNA-specific adenosine-34 deaminase activity"/>
    <property type="evidence" value="ECO:0007669"/>
    <property type="project" value="UniProtKB-EC"/>
</dbReference>
<evidence type="ECO:0000256" key="4">
    <source>
        <dbReference type="ARBA" id="ARBA00012740"/>
    </source>
</evidence>
<dbReference type="Pfam" id="PF14437">
    <property type="entry name" value="MafB19-deam"/>
    <property type="match status" value="1"/>
</dbReference>
<comment type="cofactor">
    <cofactor evidence="1">
        <name>Zn(2+)</name>
        <dbReference type="ChEBI" id="CHEBI:29105"/>
    </cofactor>
</comment>
<evidence type="ECO:0000256" key="6">
    <source>
        <dbReference type="ARBA" id="ARBA00022694"/>
    </source>
</evidence>
<evidence type="ECO:0000256" key="2">
    <source>
        <dbReference type="ARBA" id="ARBA00010669"/>
    </source>
</evidence>
<evidence type="ECO:0000256" key="7">
    <source>
        <dbReference type="ARBA" id="ARBA00022723"/>
    </source>
</evidence>
<proteinExistence type="inferred from homology"/>
<dbReference type="CDD" id="cd01285">
    <property type="entry name" value="nucleoside_deaminase"/>
    <property type="match status" value="1"/>
</dbReference>
<evidence type="ECO:0000256" key="3">
    <source>
        <dbReference type="ARBA" id="ARBA00011738"/>
    </source>
</evidence>
<sequence>AILVDQSNKIVARAHNRCILDNDPTAHAEILAIRQGAKVCKNYRLNGMTLVATVEPCPMCMGAIINARLDTLVFGAFDEKGGAAGSVYNLSDDDRLNHQLKLIPGVMEKECRELMQGFFRERR</sequence>
<keyword evidence="6" id="KW-0819">tRNA processing</keyword>
<keyword evidence="7" id="KW-0479">Metal-binding</keyword>
<dbReference type="PANTHER" id="PTHR11079">
    <property type="entry name" value="CYTOSINE DEAMINASE FAMILY MEMBER"/>
    <property type="match status" value="1"/>
</dbReference>
<evidence type="ECO:0000259" key="11">
    <source>
        <dbReference type="PROSITE" id="PS51747"/>
    </source>
</evidence>
<evidence type="ECO:0000256" key="8">
    <source>
        <dbReference type="ARBA" id="ARBA00022801"/>
    </source>
</evidence>
<comment type="caution">
    <text evidence="12">The sequence shown here is derived from an EMBL/GenBank/DDBJ whole genome shotgun (WGS) entry which is preliminary data.</text>
</comment>
<dbReference type="GO" id="GO:0002100">
    <property type="term" value="P:tRNA wobble adenosine to inosine editing"/>
    <property type="evidence" value="ECO:0007669"/>
    <property type="project" value="InterPro"/>
</dbReference>
<evidence type="ECO:0000313" key="12">
    <source>
        <dbReference type="EMBL" id="GAF85667.1"/>
    </source>
</evidence>
<evidence type="ECO:0000256" key="5">
    <source>
        <dbReference type="ARBA" id="ARBA00019216"/>
    </source>
</evidence>
<gene>
    <name evidence="12" type="ORF">S01H1_02361</name>
</gene>
<dbReference type="InterPro" id="IPR058535">
    <property type="entry name" value="MafB19-deam"/>
</dbReference>
<dbReference type="InterPro" id="IPR016192">
    <property type="entry name" value="APOBEC/CMP_deaminase_Zn-bd"/>
</dbReference>
<comment type="subunit">
    <text evidence="3">Homodimer.</text>
</comment>
<dbReference type="InterPro" id="IPR016193">
    <property type="entry name" value="Cytidine_deaminase-like"/>
</dbReference>